<keyword evidence="6" id="KW-1015">Disulfide bond</keyword>
<dbReference type="GO" id="GO:0004370">
    <property type="term" value="F:glycerol kinase activity"/>
    <property type="evidence" value="ECO:0007669"/>
    <property type="project" value="TreeGrafter"/>
</dbReference>
<dbReference type="InterPro" id="IPR018485">
    <property type="entry name" value="FGGY_C"/>
</dbReference>
<dbReference type="GO" id="GO:0019301">
    <property type="term" value="P:rhamnose catabolic process"/>
    <property type="evidence" value="ECO:0007669"/>
    <property type="project" value="InterPro"/>
</dbReference>
<dbReference type="EMBL" id="VULO01000007">
    <property type="protein sequence ID" value="MSS84394.1"/>
    <property type="molecule type" value="Genomic_DNA"/>
</dbReference>
<dbReference type="PANTHER" id="PTHR10196">
    <property type="entry name" value="SUGAR KINASE"/>
    <property type="match status" value="1"/>
</dbReference>
<dbReference type="SUPFAM" id="SSF53067">
    <property type="entry name" value="Actin-like ATPase domain"/>
    <property type="match status" value="2"/>
</dbReference>
<evidence type="ECO:0000256" key="1">
    <source>
        <dbReference type="ARBA" id="ARBA00009156"/>
    </source>
</evidence>
<evidence type="ECO:0000256" key="3">
    <source>
        <dbReference type="ARBA" id="ARBA00022741"/>
    </source>
</evidence>
<dbReference type="AlphaFoldDB" id="A0A6N7VRK0"/>
<dbReference type="PANTHER" id="PTHR10196:SF93">
    <property type="entry name" value="L-RHAMNULOKINASE"/>
    <property type="match status" value="1"/>
</dbReference>
<dbReference type="InterPro" id="IPR018484">
    <property type="entry name" value="FGGY_N"/>
</dbReference>
<dbReference type="Gene3D" id="3.30.420.40">
    <property type="match status" value="2"/>
</dbReference>
<keyword evidence="11" id="KW-1185">Reference proteome</keyword>
<dbReference type="GO" id="GO:0005524">
    <property type="term" value="F:ATP binding"/>
    <property type="evidence" value="ECO:0007669"/>
    <property type="project" value="UniProtKB-KW"/>
</dbReference>
<sequence length="498" mass="54283">MTEGMQGAYAAADLGASSGRVIVGRLSEGRMVLTDINRFDNGPIEHSDGIHWDATRLFSEVQRGFNRAIEETEGALKSVGIDTWGVDYGRLDGDGELLEQPFHYRDSRTDSAVEAYFKVMPSQKLYELTGLQVQQFNTVFQLVGASGDPLWNDTETILFTPDLFSYWLTGRKVAEVTIASTSGLLDPTTRSWSLEVVQTLEEDFSIPAGRILPELVEPGTVVADSTPGVLDKEVKVVAVGGHDTASAVVAVPASTPNFAFISSGTWSLVGMELDHPVLTEGSRQANLTNELGADGTVRYLQNIMGMWVFNECRRVWKEQGREKTLPELDAAAEVLPALQYVVDINDPRLFPVCDMPTRLRQIAAETGQNLPDDQGVITRCIMDSLALAYRRAIRQEEMLAGRKVEVLHIVGGGCKNKLLCQLAAEATGLPVVAGPTEGTALGNLLIQARACGDIVGGLDALREVSRNSVETINYQPGTLPIPAARWDEAEKTIQERHQ</sequence>
<evidence type="ECO:0000313" key="11">
    <source>
        <dbReference type="Proteomes" id="UP000470875"/>
    </source>
</evidence>
<keyword evidence="3" id="KW-0547">Nucleotide-binding</keyword>
<evidence type="ECO:0000256" key="4">
    <source>
        <dbReference type="ARBA" id="ARBA00022777"/>
    </source>
</evidence>
<evidence type="ECO:0000256" key="7">
    <source>
        <dbReference type="ARBA" id="ARBA00023308"/>
    </source>
</evidence>
<evidence type="ECO:0000259" key="8">
    <source>
        <dbReference type="Pfam" id="PF00370"/>
    </source>
</evidence>
<keyword evidence="7" id="KW-0684">Rhamnose metabolism</keyword>
<dbReference type="Pfam" id="PF02782">
    <property type="entry name" value="FGGY_C"/>
    <property type="match status" value="1"/>
</dbReference>
<dbReference type="GO" id="GO:0008993">
    <property type="term" value="F:rhamnulokinase activity"/>
    <property type="evidence" value="ECO:0007669"/>
    <property type="project" value="InterPro"/>
</dbReference>
<evidence type="ECO:0000313" key="10">
    <source>
        <dbReference type="EMBL" id="MSS84394.1"/>
    </source>
</evidence>
<keyword evidence="4 10" id="KW-0418">Kinase</keyword>
<proteinExistence type="inferred from homology"/>
<evidence type="ECO:0000256" key="5">
    <source>
        <dbReference type="ARBA" id="ARBA00022840"/>
    </source>
</evidence>
<feature type="domain" description="Carbohydrate kinase FGGY C-terminal" evidence="9">
    <location>
        <begin position="260"/>
        <end position="451"/>
    </location>
</feature>
<dbReference type="RefSeq" id="WP_154544727.1">
    <property type="nucleotide sequence ID" value="NZ_VULO01000007.1"/>
</dbReference>
<organism evidence="10 11">
    <name type="scientific">Scrofimicrobium canadense</name>
    <dbReference type="NCBI Taxonomy" id="2652290"/>
    <lineage>
        <taxon>Bacteria</taxon>
        <taxon>Bacillati</taxon>
        <taxon>Actinomycetota</taxon>
        <taxon>Actinomycetes</taxon>
        <taxon>Actinomycetales</taxon>
        <taxon>Actinomycetaceae</taxon>
        <taxon>Scrofimicrobium</taxon>
    </lineage>
</organism>
<dbReference type="Proteomes" id="UP000470875">
    <property type="component" value="Unassembled WGS sequence"/>
</dbReference>
<protein>
    <submittedName>
        <fullName evidence="10">Rhamnulokinase</fullName>
    </submittedName>
</protein>
<dbReference type="Pfam" id="PF00370">
    <property type="entry name" value="FGGY_N"/>
    <property type="match status" value="1"/>
</dbReference>
<dbReference type="CDD" id="cd07771">
    <property type="entry name" value="ASKHA_NBD_FGGY_RhaB-like"/>
    <property type="match status" value="1"/>
</dbReference>
<dbReference type="InterPro" id="IPR013449">
    <property type="entry name" value="Rhamnulokinase"/>
</dbReference>
<dbReference type="GO" id="GO:0005829">
    <property type="term" value="C:cytosol"/>
    <property type="evidence" value="ECO:0007669"/>
    <property type="project" value="TreeGrafter"/>
</dbReference>
<dbReference type="GO" id="GO:0006071">
    <property type="term" value="P:glycerol metabolic process"/>
    <property type="evidence" value="ECO:0007669"/>
    <property type="project" value="TreeGrafter"/>
</dbReference>
<evidence type="ECO:0000256" key="6">
    <source>
        <dbReference type="ARBA" id="ARBA00023157"/>
    </source>
</evidence>
<comment type="similarity">
    <text evidence="1">Belongs to the FGGY kinase family.</text>
</comment>
<feature type="domain" description="Carbohydrate kinase FGGY N-terminal" evidence="8">
    <location>
        <begin position="10"/>
        <end position="249"/>
    </location>
</feature>
<reference evidence="10 11" key="1">
    <citation type="submission" date="2019-08" db="EMBL/GenBank/DDBJ databases">
        <title>In-depth cultivation of the pig gut microbiome towards novel bacterial diversity and tailored functional studies.</title>
        <authorList>
            <person name="Wylensek D."/>
            <person name="Hitch T.C.A."/>
            <person name="Clavel T."/>
        </authorList>
    </citation>
    <scope>NUCLEOTIDE SEQUENCE [LARGE SCALE GENOMIC DNA]</scope>
    <source>
        <strain evidence="10 11">WB03_NA08</strain>
    </source>
</reference>
<keyword evidence="2" id="KW-0808">Transferase</keyword>
<keyword evidence="5" id="KW-0067">ATP-binding</keyword>
<name>A0A6N7VRK0_9ACTO</name>
<evidence type="ECO:0000259" key="9">
    <source>
        <dbReference type="Pfam" id="PF02782"/>
    </source>
</evidence>
<comment type="caution">
    <text evidence="10">The sequence shown here is derived from an EMBL/GenBank/DDBJ whole genome shotgun (WGS) entry which is preliminary data.</text>
</comment>
<dbReference type="InterPro" id="IPR043129">
    <property type="entry name" value="ATPase_NBD"/>
</dbReference>
<accession>A0A6N7VRK0</accession>
<gene>
    <name evidence="10" type="ORF">FYJ24_06385</name>
</gene>
<evidence type="ECO:0000256" key="2">
    <source>
        <dbReference type="ARBA" id="ARBA00022679"/>
    </source>
</evidence>